<dbReference type="PANTHER" id="PTHR11802:SF400">
    <property type="entry name" value="SERINE CARBOXYPEPTIDASE-LIKE PROTEIN"/>
    <property type="match status" value="1"/>
</dbReference>
<dbReference type="SUPFAM" id="SSF53474">
    <property type="entry name" value="alpha/beta-Hydrolases"/>
    <property type="match status" value="1"/>
</dbReference>
<accession>A0AAN9L376</accession>
<feature type="signal peptide" evidence="2">
    <location>
        <begin position="1"/>
        <end position="30"/>
    </location>
</feature>
<evidence type="ECO:0008006" key="5">
    <source>
        <dbReference type="Google" id="ProtNLM"/>
    </source>
</evidence>
<feature type="chain" id="PRO_5042854243" description="Serine carboxypeptidase-like 18" evidence="2">
    <location>
        <begin position="31"/>
        <end position="474"/>
    </location>
</feature>
<dbReference type="GO" id="GO:0006508">
    <property type="term" value="P:proteolysis"/>
    <property type="evidence" value="ECO:0007669"/>
    <property type="project" value="InterPro"/>
</dbReference>
<comment type="similarity">
    <text evidence="1">Belongs to the peptidase S10 family.</text>
</comment>
<dbReference type="InterPro" id="IPR029058">
    <property type="entry name" value="AB_hydrolase_fold"/>
</dbReference>
<proteinExistence type="inferred from homology"/>
<dbReference type="FunFam" id="3.40.50.1820:FF:000072">
    <property type="entry name" value="Serine carboxypeptidase-like 19"/>
    <property type="match status" value="1"/>
</dbReference>
<evidence type="ECO:0000256" key="1">
    <source>
        <dbReference type="ARBA" id="ARBA00009431"/>
    </source>
</evidence>
<keyword evidence="4" id="KW-1185">Reference proteome</keyword>
<organism evidence="3 4">
    <name type="scientific">Canavalia gladiata</name>
    <name type="common">Sword bean</name>
    <name type="synonym">Dolichos gladiatus</name>
    <dbReference type="NCBI Taxonomy" id="3824"/>
    <lineage>
        <taxon>Eukaryota</taxon>
        <taxon>Viridiplantae</taxon>
        <taxon>Streptophyta</taxon>
        <taxon>Embryophyta</taxon>
        <taxon>Tracheophyta</taxon>
        <taxon>Spermatophyta</taxon>
        <taxon>Magnoliopsida</taxon>
        <taxon>eudicotyledons</taxon>
        <taxon>Gunneridae</taxon>
        <taxon>Pentapetalae</taxon>
        <taxon>rosids</taxon>
        <taxon>fabids</taxon>
        <taxon>Fabales</taxon>
        <taxon>Fabaceae</taxon>
        <taxon>Papilionoideae</taxon>
        <taxon>50 kb inversion clade</taxon>
        <taxon>NPAAA clade</taxon>
        <taxon>indigoferoid/millettioid clade</taxon>
        <taxon>Phaseoleae</taxon>
        <taxon>Canavalia</taxon>
    </lineage>
</organism>
<dbReference type="PRINTS" id="PR00724">
    <property type="entry name" value="CRBOXYPTASEC"/>
</dbReference>
<dbReference type="FunFam" id="3.40.50.12670:FF:000002">
    <property type="entry name" value="Carboxypeptidase"/>
    <property type="match status" value="1"/>
</dbReference>
<dbReference type="GO" id="GO:0016747">
    <property type="term" value="F:acyltransferase activity, transferring groups other than amino-acyl groups"/>
    <property type="evidence" value="ECO:0007669"/>
    <property type="project" value="TreeGrafter"/>
</dbReference>
<dbReference type="Gene3D" id="3.40.50.12670">
    <property type="match status" value="1"/>
</dbReference>
<dbReference type="Pfam" id="PF00450">
    <property type="entry name" value="Peptidase_S10"/>
    <property type="match status" value="1"/>
</dbReference>
<dbReference type="GO" id="GO:0019748">
    <property type="term" value="P:secondary metabolic process"/>
    <property type="evidence" value="ECO:0007669"/>
    <property type="project" value="TreeGrafter"/>
</dbReference>
<protein>
    <recommendedName>
        <fullName evidence="5">Serine carboxypeptidase-like 18</fullName>
    </recommendedName>
</protein>
<evidence type="ECO:0000256" key="2">
    <source>
        <dbReference type="SAM" id="SignalP"/>
    </source>
</evidence>
<reference evidence="3 4" key="1">
    <citation type="submission" date="2024-01" db="EMBL/GenBank/DDBJ databases">
        <title>The genomes of 5 underutilized Papilionoideae crops provide insights into root nodulation and disease resistanc.</title>
        <authorList>
            <person name="Jiang F."/>
        </authorList>
    </citation>
    <scope>NUCLEOTIDE SEQUENCE [LARGE SCALE GENOMIC DNA]</scope>
    <source>
        <strain evidence="3">LVBAO_FW01</strain>
        <tissue evidence="3">Leaves</tissue>
    </source>
</reference>
<evidence type="ECO:0000313" key="3">
    <source>
        <dbReference type="EMBL" id="KAK7328141.1"/>
    </source>
</evidence>
<dbReference type="EMBL" id="JAYMYQ010000005">
    <property type="protein sequence ID" value="KAK7328141.1"/>
    <property type="molecule type" value="Genomic_DNA"/>
</dbReference>
<dbReference type="Gene3D" id="3.40.50.1820">
    <property type="entry name" value="alpha/beta hydrolase"/>
    <property type="match status" value="1"/>
</dbReference>
<gene>
    <name evidence="3" type="ORF">VNO77_22237</name>
</gene>
<sequence length="474" mass="53718">MGVGVSWGLCCFPFQLVLLFLLLLSDNAICGNIVNTLPGFQGSLPFKLETGYVGVEDSELFYYFVESTGKPRIDPLLFYIVGGPGCSALNGLLYQVGPLAFNGTDYSGGIPQLVLASYPWTKTASIVFPDVPVNTGFSYATTPEGSRMSDTISARQTYKFLRKWLIEHPEYISNRIYIATDSYSGLFAPIISQYILDGNAAGHQPYIHLIGFLSGSPHTNTPLEENSRIPYAHNMALISDKLYEAAKENCNGWYYEVDPLNAKCVEALEPIFQCLGDIYAENVLGPNCAQISPKPDDELDGRKIIETRRFPHPSLKHKSQDWWCKNFIHMLSYIWANNKTVQEALYVREGTVQRWYRCSIAVDDAYNKDIKNVVPYQKNLTKTGLQVLLYTGDLDMVISHISTEQWLRSLNLTVDVSWMPWFVDGQVAGYRIVYSNSGYRLIYATLKGSGHSPTEYFHQRCFEMFERWIHFYPL</sequence>
<evidence type="ECO:0000313" key="4">
    <source>
        <dbReference type="Proteomes" id="UP001367508"/>
    </source>
</evidence>
<name>A0AAN9L376_CANGL</name>
<comment type="caution">
    <text evidence="3">The sequence shown here is derived from an EMBL/GenBank/DDBJ whole genome shotgun (WGS) entry which is preliminary data.</text>
</comment>
<dbReference type="InterPro" id="IPR001563">
    <property type="entry name" value="Peptidase_S10"/>
</dbReference>
<dbReference type="PANTHER" id="PTHR11802">
    <property type="entry name" value="SERINE PROTEASE FAMILY S10 SERINE CARBOXYPEPTIDASE"/>
    <property type="match status" value="1"/>
</dbReference>
<keyword evidence="2" id="KW-0732">Signal</keyword>
<dbReference type="GO" id="GO:0004185">
    <property type="term" value="F:serine-type carboxypeptidase activity"/>
    <property type="evidence" value="ECO:0007669"/>
    <property type="project" value="InterPro"/>
</dbReference>
<dbReference type="AlphaFoldDB" id="A0AAN9L376"/>
<dbReference type="Proteomes" id="UP001367508">
    <property type="component" value="Unassembled WGS sequence"/>
</dbReference>